<organism evidence="11 12">
    <name type="scientific">Jeongeupia chitinilytica</name>
    <dbReference type="NCBI Taxonomy" id="1041641"/>
    <lineage>
        <taxon>Bacteria</taxon>
        <taxon>Pseudomonadati</taxon>
        <taxon>Pseudomonadota</taxon>
        <taxon>Betaproteobacteria</taxon>
        <taxon>Neisseriales</taxon>
        <taxon>Chitinibacteraceae</taxon>
        <taxon>Jeongeupia</taxon>
    </lineage>
</organism>
<keyword evidence="3 9" id="KW-0808">Transferase</keyword>
<feature type="binding site" evidence="9">
    <location>
        <position position="9"/>
    </location>
    <ligand>
        <name>Mg(2+)</name>
        <dbReference type="ChEBI" id="CHEBI:18420"/>
    </ligand>
</feature>
<dbReference type="EMBL" id="BMYO01000006">
    <property type="protein sequence ID" value="GHD65084.1"/>
    <property type="molecule type" value="Genomic_DNA"/>
</dbReference>
<feature type="binding site" evidence="9">
    <location>
        <begin position="209"/>
        <end position="213"/>
    </location>
    <ligand>
        <name>ATP</name>
        <dbReference type="ChEBI" id="CHEBI:30616"/>
    </ligand>
</feature>
<dbReference type="PANTHER" id="PTHR21060">
    <property type="entry name" value="ACETATE KINASE"/>
    <property type="match status" value="1"/>
</dbReference>
<protein>
    <recommendedName>
        <fullName evidence="9">Acetate kinase</fullName>
        <ecNumber evidence="9">2.7.2.1</ecNumber>
    </recommendedName>
    <alternativeName>
        <fullName evidence="9">Acetokinase</fullName>
    </alternativeName>
</protein>
<comment type="pathway">
    <text evidence="9">Metabolic intermediate biosynthesis; acetyl-CoA biosynthesis; acetyl-CoA from acetate: step 1/2.</text>
</comment>
<dbReference type="InterPro" id="IPR023865">
    <property type="entry name" value="Aliphatic_acid_kinase_CS"/>
</dbReference>
<comment type="similarity">
    <text evidence="1 9 10">Belongs to the acetokinase family.</text>
</comment>
<evidence type="ECO:0000256" key="2">
    <source>
        <dbReference type="ARBA" id="ARBA00022490"/>
    </source>
</evidence>
<dbReference type="SUPFAM" id="SSF53067">
    <property type="entry name" value="Actin-like ATPase domain"/>
    <property type="match status" value="2"/>
</dbReference>
<keyword evidence="8 9" id="KW-0460">Magnesium</keyword>
<evidence type="ECO:0000256" key="8">
    <source>
        <dbReference type="ARBA" id="ARBA00022842"/>
    </source>
</evidence>
<keyword evidence="7 9" id="KW-0067">ATP-binding</keyword>
<evidence type="ECO:0000256" key="5">
    <source>
        <dbReference type="ARBA" id="ARBA00022741"/>
    </source>
</evidence>
<dbReference type="Proteomes" id="UP000604737">
    <property type="component" value="Unassembled WGS sequence"/>
</dbReference>
<keyword evidence="12" id="KW-1185">Reference proteome</keyword>
<name>A0ABQ3H3V9_9NEIS</name>
<keyword evidence="4 9" id="KW-0479">Metal-binding</keyword>
<keyword evidence="6 9" id="KW-0418">Kinase</keyword>
<dbReference type="RefSeq" id="WP_189461242.1">
    <property type="nucleotide sequence ID" value="NZ_BMYO01000006.1"/>
</dbReference>
<comment type="cofactor">
    <cofactor evidence="9">
        <name>Mg(2+)</name>
        <dbReference type="ChEBI" id="CHEBI:18420"/>
    </cofactor>
    <cofactor evidence="9">
        <name>Mn(2+)</name>
        <dbReference type="ChEBI" id="CHEBI:29035"/>
    </cofactor>
    <text evidence="9">Mg(2+). Can also accept Mn(2+).</text>
</comment>
<dbReference type="Pfam" id="PF00871">
    <property type="entry name" value="Acetate_kinase"/>
    <property type="match status" value="1"/>
</dbReference>
<dbReference type="PROSITE" id="PS01075">
    <property type="entry name" value="ACETATE_KINASE_1"/>
    <property type="match status" value="1"/>
</dbReference>
<dbReference type="NCBIfam" id="TIGR00016">
    <property type="entry name" value="ackA"/>
    <property type="match status" value="1"/>
</dbReference>
<gene>
    <name evidence="9 11" type="primary">ackA</name>
    <name evidence="11" type="ORF">GCM10007350_25260</name>
</gene>
<dbReference type="InterPro" id="IPR004372">
    <property type="entry name" value="Ac/propionate_kinase"/>
</dbReference>
<proteinExistence type="inferred from homology"/>
<evidence type="ECO:0000313" key="11">
    <source>
        <dbReference type="EMBL" id="GHD65084.1"/>
    </source>
</evidence>
<comment type="subunit">
    <text evidence="9">Homodimer.</text>
</comment>
<sequence length="397" mass="43142">MNDLLLVINAGSSSIKFSLFENTPSDPTLLYKGQMEGIYVTPHFTAKDASDKKLVDEDLPAELPKSHDTSLRHILKWLDTVTTGRKIGVIGHRVVHGGTRFSKPELVTPEVIVELEKLIPLAPLHEPHNITPIKIMAELLPNVPQVVCFDTAFHANQPELNQLYALPYEFSLKEGIRRYGFHGLSYEYIASVLPRVDTRAAEGRTVVAHLGNGSSMAALLACKGIASTMGFTALEGLPMGTRTGSIDAGVVLHLINHLKMDAQQIEDLLYKQSGLLGLSGISSDMRDLEDSGTVRAKLAIDYFVSKVVREAASLAAALEGFDALVFTAGIGENGADIRLNVCRQLRWLGVEIDEAANKVRSGEPRRISLPSSKVAVYVIPTNEELVIARASRACIAA</sequence>
<evidence type="ECO:0000256" key="7">
    <source>
        <dbReference type="ARBA" id="ARBA00022840"/>
    </source>
</evidence>
<dbReference type="HAMAP" id="MF_00020">
    <property type="entry name" value="Acetate_kinase"/>
    <property type="match status" value="1"/>
</dbReference>
<dbReference type="EC" id="2.7.2.1" evidence="9"/>
<dbReference type="GO" id="GO:0016301">
    <property type="term" value="F:kinase activity"/>
    <property type="evidence" value="ECO:0007669"/>
    <property type="project" value="UniProtKB-KW"/>
</dbReference>
<evidence type="ECO:0000256" key="9">
    <source>
        <dbReference type="HAMAP-Rule" id="MF_00020"/>
    </source>
</evidence>
<comment type="catalytic activity">
    <reaction evidence="9">
        <text>acetate + ATP = acetyl phosphate + ADP</text>
        <dbReference type="Rhea" id="RHEA:11352"/>
        <dbReference type="ChEBI" id="CHEBI:22191"/>
        <dbReference type="ChEBI" id="CHEBI:30089"/>
        <dbReference type="ChEBI" id="CHEBI:30616"/>
        <dbReference type="ChEBI" id="CHEBI:456216"/>
        <dbReference type="EC" id="2.7.2.1"/>
    </reaction>
</comment>
<comment type="caution">
    <text evidence="11">The sequence shown here is derived from an EMBL/GenBank/DDBJ whole genome shotgun (WGS) entry which is preliminary data.</text>
</comment>
<evidence type="ECO:0000313" key="12">
    <source>
        <dbReference type="Proteomes" id="UP000604737"/>
    </source>
</evidence>
<reference evidence="12" key="1">
    <citation type="journal article" date="2019" name="Int. J. Syst. Evol. Microbiol.">
        <title>The Global Catalogue of Microorganisms (GCM) 10K type strain sequencing project: providing services to taxonomists for standard genome sequencing and annotation.</title>
        <authorList>
            <consortium name="The Broad Institute Genomics Platform"/>
            <consortium name="The Broad Institute Genome Sequencing Center for Infectious Disease"/>
            <person name="Wu L."/>
            <person name="Ma J."/>
        </authorList>
    </citation>
    <scope>NUCLEOTIDE SEQUENCE [LARGE SCALE GENOMIC DNA]</scope>
    <source>
        <strain evidence="12">KCTC 23701</strain>
    </source>
</reference>
<dbReference type="PRINTS" id="PR00471">
    <property type="entry name" value="ACETATEKNASE"/>
</dbReference>
<feature type="binding site" evidence="9">
    <location>
        <position position="383"/>
    </location>
    <ligand>
        <name>Mg(2+)</name>
        <dbReference type="ChEBI" id="CHEBI:18420"/>
    </ligand>
</feature>
<feature type="active site" description="Proton donor/acceptor" evidence="9">
    <location>
        <position position="150"/>
    </location>
</feature>
<feature type="binding site" evidence="9">
    <location>
        <position position="93"/>
    </location>
    <ligand>
        <name>substrate</name>
    </ligand>
</feature>
<keyword evidence="2 9" id="KW-0963">Cytoplasm</keyword>
<feature type="site" description="Transition state stabilizer" evidence="9">
    <location>
        <position position="182"/>
    </location>
</feature>
<dbReference type="PIRSF" id="PIRSF000722">
    <property type="entry name" value="Acetate_prop_kin"/>
    <property type="match status" value="1"/>
</dbReference>
<comment type="function">
    <text evidence="9">Catalyzes the formation of acetyl phosphate from acetate and ATP. Can also catalyze the reverse reaction.</text>
</comment>
<dbReference type="PANTHER" id="PTHR21060:SF21">
    <property type="entry name" value="ACETATE KINASE"/>
    <property type="match status" value="1"/>
</dbReference>
<dbReference type="InterPro" id="IPR000890">
    <property type="entry name" value="Aliphatic_acid_kin_short-chain"/>
</dbReference>
<evidence type="ECO:0000256" key="3">
    <source>
        <dbReference type="ARBA" id="ARBA00022679"/>
    </source>
</evidence>
<evidence type="ECO:0000256" key="1">
    <source>
        <dbReference type="ARBA" id="ARBA00008748"/>
    </source>
</evidence>
<evidence type="ECO:0000256" key="10">
    <source>
        <dbReference type="RuleBase" id="RU003835"/>
    </source>
</evidence>
<comment type="subcellular location">
    <subcellularLocation>
        <location evidence="9">Cytoplasm</location>
    </subcellularLocation>
</comment>
<evidence type="ECO:0000256" key="4">
    <source>
        <dbReference type="ARBA" id="ARBA00022723"/>
    </source>
</evidence>
<dbReference type="Gene3D" id="3.30.420.40">
    <property type="match status" value="2"/>
</dbReference>
<keyword evidence="5 9" id="KW-0547">Nucleotide-binding</keyword>
<dbReference type="InterPro" id="IPR043129">
    <property type="entry name" value="ATPase_NBD"/>
</dbReference>
<feature type="binding site" evidence="9">
    <location>
        <position position="16"/>
    </location>
    <ligand>
        <name>ATP</name>
        <dbReference type="ChEBI" id="CHEBI:30616"/>
    </ligand>
</feature>
<feature type="binding site" evidence="9">
    <location>
        <begin position="284"/>
        <end position="286"/>
    </location>
    <ligand>
        <name>ATP</name>
        <dbReference type="ChEBI" id="CHEBI:30616"/>
    </ligand>
</feature>
<evidence type="ECO:0000256" key="6">
    <source>
        <dbReference type="ARBA" id="ARBA00022777"/>
    </source>
</evidence>
<accession>A0ABQ3H3V9</accession>
<feature type="binding site" evidence="9">
    <location>
        <begin position="329"/>
        <end position="333"/>
    </location>
    <ligand>
        <name>ATP</name>
        <dbReference type="ChEBI" id="CHEBI:30616"/>
    </ligand>
</feature>
<feature type="site" description="Transition state stabilizer" evidence="9">
    <location>
        <position position="242"/>
    </location>
</feature>